<dbReference type="Pfam" id="PF20329">
    <property type="entry name" value="DUF6624"/>
    <property type="match status" value="1"/>
</dbReference>
<evidence type="ECO:0000259" key="1">
    <source>
        <dbReference type="Pfam" id="PF13575"/>
    </source>
</evidence>
<sequence length="807" mass="87692">MPECLWELRTADTGPRPTTSGSRQLPSAVRKLLANLAAGGAKGMFPPVVGDGPDGTVRVVRHLECRAESDALATALSDDRFTPLTAALERLDTWCLRAAEQQRGRVAPGVLDVTNAELFGPVVTELFEACATRTARRAADFTALRVAQFERCLDLFLARLAHDRPAGLPDVPGLDGPVSGIRAHGDETHNGGGRVLRVEFAGGGRLAYKPRPASGEVLFLAESAEGAPPDSVFALLNALPPASGPVRLPVLRCRMGQDPDGAAYSWHEWIEPPASIGDLRTDGELALRATVLDPPCAGALWHRAGALAAAAFAFGIADLIGPNVPAGSRPRDDGPLLYPVDLEVYFTDVERLSGTGLVQGPLGAGHHHVGLENVPRWCDLDGPPTCWTQDADGVLRLTRRTRPLARTRAPSLVADTEGRTGYGPYLGRMLRGMFDAWTLMCRNRRRIAEFIAERAPDHVVRVLARPTREYANALGAGPGDTVVLARDERSQLARGDVPYFFRRADGGPLWALDPRNGRTVEARLPEFDDGHAGPPAPAVRESHGLDLAGLGVALRDAVTHVAADLDGPDVTLHDDGVRIALHGPHDGEVSFEWTGTGRRITYSWTLTTLRLHIDEMDEPPGTSPTDGEAARPCDRIRERLRRLARVDAALREPWAAGGFTDTELERRLRQLTDTAADWLDGVIAEHGWPGRRLVGEEAAAVASRLVQHLVDRTDFQRRCLRLVEQAAAEGDVPEREVAYLTDALRWAEGREQVYGTKFRDVAGDLVPCPIEDPTRVDERRAAVGLCPLDEYAQRLRERFAPTVREPA</sequence>
<gene>
    <name evidence="2" type="ORF">DWB77_00745</name>
</gene>
<reference evidence="2 3" key="1">
    <citation type="submission" date="2018-10" db="EMBL/GenBank/DDBJ databases">
        <title>Relationship between Morphology and Antimicrobial Activity in Streptomyces.</title>
        <authorList>
            <person name="Kang H.J."/>
            <person name="Kim S.B."/>
        </authorList>
    </citation>
    <scope>NUCLEOTIDE SEQUENCE [LARGE SCALE GENOMIC DNA]</scope>
    <source>
        <strain evidence="2 3">BH38</strain>
    </source>
</reference>
<protein>
    <recommendedName>
        <fullName evidence="1">Lantibiotic biosynthesis protein dehydration domain-containing protein</fullName>
    </recommendedName>
</protein>
<dbReference type="EMBL" id="CP032698">
    <property type="protein sequence ID" value="AYG78637.1"/>
    <property type="molecule type" value="Genomic_DNA"/>
</dbReference>
<dbReference type="InterPro" id="IPR046732">
    <property type="entry name" value="DUF6624"/>
</dbReference>
<evidence type="ECO:0000313" key="2">
    <source>
        <dbReference type="EMBL" id="AYG78637.1"/>
    </source>
</evidence>
<evidence type="ECO:0000313" key="3">
    <source>
        <dbReference type="Proteomes" id="UP000271554"/>
    </source>
</evidence>
<dbReference type="Proteomes" id="UP000271554">
    <property type="component" value="Chromosome"/>
</dbReference>
<dbReference type="KEGG" id="shun:DWB77_00745"/>
<accession>A0A387HD49</accession>
<proteinExistence type="predicted"/>
<dbReference type="Pfam" id="PF13575">
    <property type="entry name" value="DUF4135"/>
    <property type="match status" value="1"/>
</dbReference>
<name>A0A387HD49_9ACTN</name>
<dbReference type="OrthoDB" id="22038at2"/>
<keyword evidence="3" id="KW-1185">Reference proteome</keyword>
<dbReference type="AlphaFoldDB" id="A0A387HD49"/>
<organism evidence="2 3">
    <name type="scientific">Streptomyces hundungensis</name>
    <dbReference type="NCBI Taxonomy" id="1077946"/>
    <lineage>
        <taxon>Bacteria</taxon>
        <taxon>Bacillati</taxon>
        <taxon>Actinomycetota</taxon>
        <taxon>Actinomycetes</taxon>
        <taxon>Kitasatosporales</taxon>
        <taxon>Streptomycetaceae</taxon>
        <taxon>Streptomyces</taxon>
    </lineage>
</organism>
<feature type="domain" description="Lantibiotic biosynthesis protein dehydration" evidence="1">
    <location>
        <begin position="143"/>
        <end position="219"/>
    </location>
</feature>
<dbReference type="InterPro" id="IPR025410">
    <property type="entry name" value="Lant_dehyd"/>
</dbReference>